<feature type="transmembrane region" description="Helical" evidence="6">
    <location>
        <begin position="233"/>
        <end position="251"/>
    </location>
</feature>
<feature type="transmembrane region" description="Helical" evidence="6">
    <location>
        <begin position="257"/>
        <end position="279"/>
    </location>
</feature>
<gene>
    <name evidence="8" type="ORF">ARD30_03035</name>
</gene>
<feature type="transmembrane region" description="Helical" evidence="6">
    <location>
        <begin position="161"/>
        <end position="182"/>
    </location>
</feature>
<dbReference type="InterPro" id="IPR000620">
    <property type="entry name" value="EamA_dom"/>
</dbReference>
<comment type="subcellular location">
    <subcellularLocation>
        <location evidence="1">Membrane</location>
        <topology evidence="1">Multi-pass membrane protein</topology>
    </subcellularLocation>
</comment>
<protein>
    <recommendedName>
        <fullName evidence="7">EamA domain-containing protein</fullName>
    </recommendedName>
</protein>
<dbReference type="Pfam" id="PF00892">
    <property type="entry name" value="EamA"/>
    <property type="match status" value="2"/>
</dbReference>
<evidence type="ECO:0000256" key="6">
    <source>
        <dbReference type="SAM" id="Phobius"/>
    </source>
</evidence>
<sequence length="305" mass="31420">MAWFAGRLGETFAILSVLAFAYGGVSIAKAKLYGKGDGGAVLSVVFTTLLSALVWAVAGTPAGSLPDTPDLMIGLFWFAVSGLLATALARILYFMSVRDLGAVRGSAVKRAIPFFAAVFGVFFLGETLNSNKLLGLTLIAVSIAVLVAVDLARRGGSEADAVASIGYAWGTASALCYASAYVARKLGLGYVPDGALGTFVGSMAAVAYYAFAVSFNARARTATFAALSLKNNWAVVAALCFSIGQICNFYAIQHTAISTVGAIQSLEVFVSMVIATVVLRSERAPGWITIAAAVAATVGVLLVVA</sequence>
<feature type="transmembrane region" description="Helical" evidence="6">
    <location>
        <begin position="107"/>
        <end position="125"/>
    </location>
</feature>
<evidence type="ECO:0000259" key="7">
    <source>
        <dbReference type="Pfam" id="PF00892"/>
    </source>
</evidence>
<evidence type="ECO:0000313" key="9">
    <source>
        <dbReference type="Proteomes" id="UP000051562"/>
    </source>
</evidence>
<evidence type="ECO:0000256" key="5">
    <source>
        <dbReference type="ARBA" id="ARBA00023136"/>
    </source>
</evidence>
<feature type="transmembrane region" description="Helical" evidence="6">
    <location>
        <begin position="194"/>
        <end position="212"/>
    </location>
</feature>
<dbReference type="AlphaFoldDB" id="A0A0Q3PNI1"/>
<keyword evidence="4 6" id="KW-1133">Transmembrane helix</keyword>
<comment type="similarity">
    <text evidence="2">Belongs to the EamA transporter family.</text>
</comment>
<evidence type="ECO:0000256" key="1">
    <source>
        <dbReference type="ARBA" id="ARBA00004141"/>
    </source>
</evidence>
<feature type="transmembrane region" description="Helical" evidence="6">
    <location>
        <begin position="286"/>
        <end position="304"/>
    </location>
</feature>
<organism evidence="8 9">
    <name type="scientific">Bosea thiooxidans</name>
    <dbReference type="NCBI Taxonomy" id="53254"/>
    <lineage>
        <taxon>Bacteria</taxon>
        <taxon>Pseudomonadati</taxon>
        <taxon>Pseudomonadota</taxon>
        <taxon>Alphaproteobacteria</taxon>
        <taxon>Hyphomicrobiales</taxon>
        <taxon>Boseaceae</taxon>
        <taxon>Bosea</taxon>
    </lineage>
</organism>
<dbReference type="SUPFAM" id="SSF103481">
    <property type="entry name" value="Multidrug resistance efflux transporter EmrE"/>
    <property type="match status" value="2"/>
</dbReference>
<dbReference type="GO" id="GO:0016020">
    <property type="term" value="C:membrane"/>
    <property type="evidence" value="ECO:0007669"/>
    <property type="project" value="UniProtKB-SubCell"/>
</dbReference>
<feature type="transmembrane region" description="Helical" evidence="6">
    <location>
        <begin position="40"/>
        <end position="59"/>
    </location>
</feature>
<feature type="transmembrane region" description="Helical" evidence="6">
    <location>
        <begin position="71"/>
        <end position="95"/>
    </location>
</feature>
<evidence type="ECO:0000256" key="2">
    <source>
        <dbReference type="ARBA" id="ARBA00007362"/>
    </source>
</evidence>
<feature type="transmembrane region" description="Helical" evidence="6">
    <location>
        <begin position="12"/>
        <end position="28"/>
    </location>
</feature>
<name>A0A0Q3PNI1_9HYPH</name>
<evidence type="ECO:0000313" key="8">
    <source>
        <dbReference type="EMBL" id="KQK31398.1"/>
    </source>
</evidence>
<feature type="domain" description="EamA" evidence="7">
    <location>
        <begin position="165"/>
        <end position="304"/>
    </location>
</feature>
<feature type="transmembrane region" description="Helical" evidence="6">
    <location>
        <begin position="131"/>
        <end position="149"/>
    </location>
</feature>
<feature type="domain" description="EamA" evidence="7">
    <location>
        <begin position="8"/>
        <end position="147"/>
    </location>
</feature>
<reference evidence="8 9" key="1">
    <citation type="submission" date="2015-10" db="EMBL/GenBank/DDBJ databases">
        <title>Draft genome of Bosea thiooxidans.</title>
        <authorList>
            <person name="Wang X."/>
        </authorList>
    </citation>
    <scope>NUCLEOTIDE SEQUENCE [LARGE SCALE GENOMIC DNA]</scope>
    <source>
        <strain evidence="8 9">CGMCC 9174</strain>
    </source>
</reference>
<dbReference type="InterPro" id="IPR037185">
    <property type="entry name" value="EmrE-like"/>
</dbReference>
<accession>A0A0Q3PNI1</accession>
<dbReference type="InterPro" id="IPR050638">
    <property type="entry name" value="AA-Vitamin_Transporters"/>
</dbReference>
<dbReference type="Proteomes" id="UP000051562">
    <property type="component" value="Unassembled WGS sequence"/>
</dbReference>
<proteinExistence type="inferred from homology"/>
<dbReference type="PANTHER" id="PTHR32322">
    <property type="entry name" value="INNER MEMBRANE TRANSPORTER"/>
    <property type="match status" value="1"/>
</dbReference>
<keyword evidence="9" id="KW-1185">Reference proteome</keyword>
<evidence type="ECO:0000256" key="4">
    <source>
        <dbReference type="ARBA" id="ARBA00022989"/>
    </source>
</evidence>
<dbReference type="EMBL" id="LMAR01000023">
    <property type="protein sequence ID" value="KQK31398.1"/>
    <property type="molecule type" value="Genomic_DNA"/>
</dbReference>
<dbReference type="PANTHER" id="PTHR32322:SF2">
    <property type="entry name" value="EAMA DOMAIN-CONTAINING PROTEIN"/>
    <property type="match status" value="1"/>
</dbReference>
<comment type="caution">
    <text evidence="8">The sequence shown here is derived from an EMBL/GenBank/DDBJ whole genome shotgun (WGS) entry which is preliminary data.</text>
</comment>
<evidence type="ECO:0000256" key="3">
    <source>
        <dbReference type="ARBA" id="ARBA00022692"/>
    </source>
</evidence>
<dbReference type="RefSeq" id="WP_055727164.1">
    <property type="nucleotide sequence ID" value="NZ_LMAR01000023.1"/>
</dbReference>
<keyword evidence="5 6" id="KW-0472">Membrane</keyword>
<keyword evidence="3 6" id="KW-0812">Transmembrane</keyword>